<dbReference type="PANTHER" id="PTHR47619">
    <property type="entry name" value="METALLO-HYDROLASE YYCJ-RELATED"/>
    <property type="match status" value="1"/>
</dbReference>
<dbReference type="EMBL" id="PVTH01000004">
    <property type="protein sequence ID" value="PRY53264.1"/>
    <property type="molecule type" value="Genomic_DNA"/>
</dbReference>
<dbReference type="OrthoDB" id="9781189at2"/>
<protein>
    <submittedName>
        <fullName evidence="2">Phosphoribosyl 1,2-cyclic phosphodiesterase</fullName>
    </submittedName>
</protein>
<proteinExistence type="predicted"/>
<reference evidence="2 3" key="1">
    <citation type="submission" date="2018-03" db="EMBL/GenBank/DDBJ databases">
        <title>Genomic Encyclopedia of Type Strains, Phase III (KMG-III): the genomes of soil and plant-associated and newly described type strains.</title>
        <authorList>
            <person name="Whitman W."/>
        </authorList>
    </citation>
    <scope>NUCLEOTIDE SEQUENCE [LARGE SCALE GENOMIC DNA]</scope>
    <source>
        <strain evidence="2 3">CGMCC 1.9313</strain>
    </source>
</reference>
<dbReference type="InterPro" id="IPR001279">
    <property type="entry name" value="Metallo-B-lactamas"/>
</dbReference>
<name>A0A2T0U5T8_9SPHI</name>
<keyword evidence="3" id="KW-1185">Reference proteome</keyword>
<dbReference type="AlphaFoldDB" id="A0A2T0U5T8"/>
<dbReference type="InterPro" id="IPR036866">
    <property type="entry name" value="RibonucZ/Hydroxyglut_hydro"/>
</dbReference>
<dbReference type="SMART" id="SM00849">
    <property type="entry name" value="Lactamase_B"/>
    <property type="match status" value="1"/>
</dbReference>
<feature type="domain" description="Metallo-beta-lactamase" evidence="1">
    <location>
        <begin position="13"/>
        <end position="203"/>
    </location>
</feature>
<dbReference type="Proteomes" id="UP000238034">
    <property type="component" value="Unassembled WGS sequence"/>
</dbReference>
<evidence type="ECO:0000259" key="1">
    <source>
        <dbReference type="SMART" id="SM00849"/>
    </source>
</evidence>
<dbReference type="RefSeq" id="WP_106292838.1">
    <property type="nucleotide sequence ID" value="NZ_PVTH01000004.1"/>
</dbReference>
<organism evidence="2 3">
    <name type="scientific">Arcticibacter pallidicorallinus</name>
    <dbReference type="NCBI Taxonomy" id="1259464"/>
    <lineage>
        <taxon>Bacteria</taxon>
        <taxon>Pseudomonadati</taxon>
        <taxon>Bacteroidota</taxon>
        <taxon>Sphingobacteriia</taxon>
        <taxon>Sphingobacteriales</taxon>
        <taxon>Sphingobacteriaceae</taxon>
        <taxon>Arcticibacter</taxon>
    </lineage>
</organism>
<dbReference type="SUPFAM" id="SSF56281">
    <property type="entry name" value="Metallo-hydrolase/oxidoreductase"/>
    <property type="match status" value="1"/>
</dbReference>
<evidence type="ECO:0000313" key="3">
    <source>
        <dbReference type="Proteomes" id="UP000238034"/>
    </source>
</evidence>
<dbReference type="InterPro" id="IPR052533">
    <property type="entry name" value="WalJ/YycJ-like"/>
</dbReference>
<sequence>MSVSIASLNSGSNGNCYYVGDQTDGIFIDAGLSCKETEARISRLGISIRSIRAIFVSHEHTDHIKGIAVISRKYQIPVYLNQTMIYNGCVDVQKELVRRYDANQPVRIGGMEITSFPKYHDACDPHSFIVRSGTVTVGVMTDIGRACEQVVKYFNMCDAVFLEANYDEEMLSKGKYPYYLKNRIRSGRGHLSNREALDLFLNHRAPSLSHVLLSHLSKDNNCPDLVHNLFSEHAGETQVIIASRYNESQIFRIGEVKKASLETGQRTRHELAQYSLF</sequence>
<gene>
    <name evidence="2" type="ORF">B0I27_104274</name>
</gene>
<evidence type="ECO:0000313" key="2">
    <source>
        <dbReference type="EMBL" id="PRY53264.1"/>
    </source>
</evidence>
<accession>A0A2T0U5T8</accession>
<dbReference type="PANTHER" id="PTHR47619:SF1">
    <property type="entry name" value="EXODEOXYRIBONUCLEASE WALJ"/>
    <property type="match status" value="1"/>
</dbReference>
<dbReference type="Pfam" id="PF12706">
    <property type="entry name" value="Lactamase_B_2"/>
    <property type="match status" value="1"/>
</dbReference>
<dbReference type="Gene3D" id="3.60.15.10">
    <property type="entry name" value="Ribonuclease Z/Hydroxyacylglutathione hydrolase-like"/>
    <property type="match status" value="1"/>
</dbReference>
<comment type="caution">
    <text evidence="2">The sequence shown here is derived from an EMBL/GenBank/DDBJ whole genome shotgun (WGS) entry which is preliminary data.</text>
</comment>